<dbReference type="EMBL" id="ASPP01010119">
    <property type="protein sequence ID" value="ETO23195.1"/>
    <property type="molecule type" value="Genomic_DNA"/>
</dbReference>
<feature type="compositionally biased region" description="Basic residues" evidence="1">
    <location>
        <begin position="76"/>
        <end position="87"/>
    </location>
</feature>
<feature type="compositionally biased region" description="Basic and acidic residues" evidence="1">
    <location>
        <begin position="88"/>
        <end position="99"/>
    </location>
</feature>
<keyword evidence="3" id="KW-1185">Reference proteome</keyword>
<reference evidence="2 3" key="1">
    <citation type="journal article" date="2013" name="Curr. Biol.">
        <title>The Genome of the Foraminiferan Reticulomyxa filosa.</title>
        <authorList>
            <person name="Glockner G."/>
            <person name="Hulsmann N."/>
            <person name="Schleicher M."/>
            <person name="Noegel A.A."/>
            <person name="Eichinger L."/>
            <person name="Gallinger C."/>
            <person name="Pawlowski J."/>
            <person name="Sierra R."/>
            <person name="Euteneuer U."/>
            <person name="Pillet L."/>
            <person name="Moustafa A."/>
            <person name="Platzer M."/>
            <person name="Groth M."/>
            <person name="Szafranski K."/>
            <person name="Schliwa M."/>
        </authorList>
    </citation>
    <scope>NUCLEOTIDE SEQUENCE [LARGE SCALE GENOMIC DNA]</scope>
</reference>
<proteinExistence type="predicted"/>
<dbReference type="Proteomes" id="UP000023152">
    <property type="component" value="Unassembled WGS sequence"/>
</dbReference>
<name>X6NA71_RETFI</name>
<gene>
    <name evidence="2" type="ORF">RFI_13986</name>
</gene>
<protein>
    <submittedName>
        <fullName evidence="2">Uncharacterized protein</fullName>
    </submittedName>
</protein>
<evidence type="ECO:0000256" key="1">
    <source>
        <dbReference type="SAM" id="MobiDB-lite"/>
    </source>
</evidence>
<sequence length="116" mass="13575">MILSIGNNSFTKTSRQKITKTTFQQSAKDKSLLFLNQNKFNLILSMPERHQKLKGKQKKKKKKKPNLFVQFIANKNKAKQNKTNKANKKNEIKQTKQRDQINPNQVKVAVKSYVRM</sequence>
<accession>X6NA71</accession>
<comment type="caution">
    <text evidence="2">The sequence shown here is derived from an EMBL/GenBank/DDBJ whole genome shotgun (WGS) entry which is preliminary data.</text>
</comment>
<organism evidence="2 3">
    <name type="scientific">Reticulomyxa filosa</name>
    <dbReference type="NCBI Taxonomy" id="46433"/>
    <lineage>
        <taxon>Eukaryota</taxon>
        <taxon>Sar</taxon>
        <taxon>Rhizaria</taxon>
        <taxon>Retaria</taxon>
        <taxon>Foraminifera</taxon>
        <taxon>Monothalamids</taxon>
        <taxon>Reticulomyxidae</taxon>
        <taxon>Reticulomyxa</taxon>
    </lineage>
</organism>
<feature type="region of interest" description="Disordered" evidence="1">
    <location>
        <begin position="73"/>
        <end position="101"/>
    </location>
</feature>
<evidence type="ECO:0000313" key="3">
    <source>
        <dbReference type="Proteomes" id="UP000023152"/>
    </source>
</evidence>
<evidence type="ECO:0000313" key="2">
    <source>
        <dbReference type="EMBL" id="ETO23195.1"/>
    </source>
</evidence>
<dbReference type="AlphaFoldDB" id="X6NA71"/>